<keyword evidence="1" id="KW-0479">Metal-binding</keyword>
<dbReference type="InterPro" id="IPR038492">
    <property type="entry name" value="GBBH-like_N_sf"/>
</dbReference>
<dbReference type="STRING" id="7719.ENSCINP00000026145"/>
<protein>
    <recommendedName>
        <fullName evidence="4">Gamma-butyrobetaine hydroxylase-like N-terminal domain-containing protein</fullName>
    </recommendedName>
</protein>
<sequence>MSFLKVLISEVQVSLDGKVCEVKWSDDHISRFHAKWLRFNCHCSQCYPEFSGIYKVDFPQFPDDTILTEARIGDNALLTKHSWDIMENHTTTQPFEWLRSFCYCDTCLSSLVRSRDIISTHFENTKVQQDIPTIDYSEMKDNDVGSYSMLQKFMESGFCKISNVPCEDKMVLKFARRFGPIRETLYGEFFDVLPHNSVNAAYTSKGIPLHMDQQAYEQTP</sequence>
<evidence type="ECO:0000259" key="4">
    <source>
        <dbReference type="Pfam" id="PF06155"/>
    </source>
</evidence>
<reference evidence="5" key="3">
    <citation type="submission" date="2025-08" db="UniProtKB">
        <authorList>
            <consortium name="Ensembl"/>
        </authorList>
    </citation>
    <scope>IDENTIFICATION</scope>
</reference>
<evidence type="ECO:0000256" key="2">
    <source>
        <dbReference type="ARBA" id="ARBA00023002"/>
    </source>
</evidence>
<proteinExistence type="predicted"/>
<dbReference type="Gene3D" id="3.30.2020.30">
    <property type="match status" value="1"/>
</dbReference>
<dbReference type="Gene3D" id="3.60.130.10">
    <property type="entry name" value="Clavaminate synthase-like"/>
    <property type="match status" value="1"/>
</dbReference>
<dbReference type="Pfam" id="PF06155">
    <property type="entry name" value="GBBH-like_N"/>
    <property type="match status" value="1"/>
</dbReference>
<evidence type="ECO:0000256" key="1">
    <source>
        <dbReference type="ARBA" id="ARBA00022723"/>
    </source>
</evidence>
<dbReference type="SUPFAM" id="SSF51197">
    <property type="entry name" value="Clavaminate synthase-like"/>
    <property type="match status" value="1"/>
</dbReference>
<accession>F6YAT7</accession>
<dbReference type="GO" id="GO:0046872">
    <property type="term" value="F:metal ion binding"/>
    <property type="evidence" value="ECO:0007669"/>
    <property type="project" value="UniProtKB-KW"/>
</dbReference>
<dbReference type="OMA" id="PARECSM"/>
<reference evidence="5" key="2">
    <citation type="journal article" date="2008" name="Genome Biol.">
        <title>Improved genome assembly and evidence-based global gene model set for the chordate Ciona intestinalis: new insight into intron and operon populations.</title>
        <authorList>
            <person name="Satou Y."/>
            <person name="Mineta K."/>
            <person name="Ogasawara M."/>
            <person name="Sasakura Y."/>
            <person name="Shoguchi E."/>
            <person name="Ueno K."/>
            <person name="Yamada L."/>
            <person name="Matsumoto J."/>
            <person name="Wasserscheid J."/>
            <person name="Dewar K."/>
            <person name="Wiley G.B."/>
            <person name="Macmil S.L."/>
            <person name="Roe B.A."/>
            <person name="Zeller R.W."/>
            <person name="Hastings K.E."/>
            <person name="Lemaire P."/>
            <person name="Lindquist E."/>
            <person name="Endo T."/>
            <person name="Hotta K."/>
            <person name="Inaba K."/>
        </authorList>
    </citation>
    <scope>NUCLEOTIDE SEQUENCE [LARGE SCALE GENOMIC DNA]</scope>
    <source>
        <strain evidence="5">wild type</strain>
    </source>
</reference>
<organism evidence="5 6">
    <name type="scientific">Ciona intestinalis</name>
    <name type="common">Transparent sea squirt</name>
    <name type="synonym">Ascidia intestinalis</name>
    <dbReference type="NCBI Taxonomy" id="7719"/>
    <lineage>
        <taxon>Eukaryota</taxon>
        <taxon>Metazoa</taxon>
        <taxon>Chordata</taxon>
        <taxon>Tunicata</taxon>
        <taxon>Ascidiacea</taxon>
        <taxon>Phlebobranchia</taxon>
        <taxon>Cionidae</taxon>
        <taxon>Ciona</taxon>
    </lineage>
</organism>
<keyword evidence="3" id="KW-0408">Iron</keyword>
<keyword evidence="2" id="KW-0560">Oxidoreductase</keyword>
<dbReference type="Proteomes" id="UP000008144">
    <property type="component" value="Chromosome 14"/>
</dbReference>
<evidence type="ECO:0000313" key="6">
    <source>
        <dbReference type="Proteomes" id="UP000008144"/>
    </source>
</evidence>
<dbReference type="GeneTree" id="ENSGT00530000063582"/>
<dbReference type="UniPathway" id="UPA00118"/>
<dbReference type="AlphaFoldDB" id="F6YAT7"/>
<feature type="domain" description="Gamma-butyrobetaine hydroxylase-like N-terminal" evidence="4">
    <location>
        <begin position="13"/>
        <end position="47"/>
    </location>
</feature>
<dbReference type="InParanoid" id="F6YAT7"/>
<keyword evidence="6" id="KW-1185">Reference proteome</keyword>
<evidence type="ECO:0000256" key="3">
    <source>
        <dbReference type="ARBA" id="ARBA00023004"/>
    </source>
</evidence>
<dbReference type="GO" id="GO:0045329">
    <property type="term" value="P:carnitine biosynthetic process"/>
    <property type="evidence" value="ECO:0007669"/>
    <property type="project" value="UniProtKB-UniPathway"/>
</dbReference>
<dbReference type="HOGENOM" id="CLU_1258623_0_0_1"/>
<dbReference type="EMBL" id="EAAA01001262">
    <property type="status" value="NOT_ANNOTATED_CDS"/>
    <property type="molecule type" value="Genomic_DNA"/>
</dbReference>
<evidence type="ECO:0000313" key="5">
    <source>
        <dbReference type="Ensembl" id="ENSCINP00000026145.2"/>
    </source>
</evidence>
<dbReference type="GO" id="GO:0016491">
    <property type="term" value="F:oxidoreductase activity"/>
    <property type="evidence" value="ECO:0007669"/>
    <property type="project" value="UniProtKB-KW"/>
</dbReference>
<reference evidence="6" key="1">
    <citation type="journal article" date="2002" name="Science">
        <title>The draft genome of Ciona intestinalis: insights into chordate and vertebrate origins.</title>
        <authorList>
            <person name="Dehal P."/>
            <person name="Satou Y."/>
            <person name="Campbell R.K."/>
            <person name="Chapman J."/>
            <person name="Degnan B."/>
            <person name="De Tomaso A."/>
            <person name="Davidson B."/>
            <person name="Di Gregorio A."/>
            <person name="Gelpke M."/>
            <person name="Goodstein D.M."/>
            <person name="Harafuji N."/>
            <person name="Hastings K.E."/>
            <person name="Ho I."/>
            <person name="Hotta K."/>
            <person name="Huang W."/>
            <person name="Kawashima T."/>
            <person name="Lemaire P."/>
            <person name="Martinez D."/>
            <person name="Meinertzhagen I.A."/>
            <person name="Necula S."/>
            <person name="Nonaka M."/>
            <person name="Putnam N."/>
            <person name="Rash S."/>
            <person name="Saiga H."/>
            <person name="Satake M."/>
            <person name="Terry A."/>
            <person name="Yamada L."/>
            <person name="Wang H.G."/>
            <person name="Awazu S."/>
            <person name="Azumi K."/>
            <person name="Boore J."/>
            <person name="Branno M."/>
            <person name="Chin-Bow S."/>
            <person name="DeSantis R."/>
            <person name="Doyle S."/>
            <person name="Francino P."/>
            <person name="Keys D.N."/>
            <person name="Haga S."/>
            <person name="Hayashi H."/>
            <person name="Hino K."/>
            <person name="Imai K.S."/>
            <person name="Inaba K."/>
            <person name="Kano S."/>
            <person name="Kobayashi K."/>
            <person name="Kobayashi M."/>
            <person name="Lee B.I."/>
            <person name="Makabe K.W."/>
            <person name="Manohar C."/>
            <person name="Matassi G."/>
            <person name="Medina M."/>
            <person name="Mochizuki Y."/>
            <person name="Mount S."/>
            <person name="Morishita T."/>
            <person name="Miura S."/>
            <person name="Nakayama A."/>
            <person name="Nishizaka S."/>
            <person name="Nomoto H."/>
            <person name="Ohta F."/>
            <person name="Oishi K."/>
            <person name="Rigoutsos I."/>
            <person name="Sano M."/>
            <person name="Sasaki A."/>
            <person name="Sasakura Y."/>
            <person name="Shoguchi E."/>
            <person name="Shin-i T."/>
            <person name="Spagnuolo A."/>
            <person name="Stainier D."/>
            <person name="Suzuki M.M."/>
            <person name="Tassy O."/>
            <person name="Takatori N."/>
            <person name="Tokuoka M."/>
            <person name="Yagi K."/>
            <person name="Yoshizaki F."/>
            <person name="Wada S."/>
            <person name="Zhang C."/>
            <person name="Hyatt P.D."/>
            <person name="Larimer F."/>
            <person name="Detter C."/>
            <person name="Doggett N."/>
            <person name="Glavina T."/>
            <person name="Hawkins T."/>
            <person name="Richardson P."/>
            <person name="Lucas S."/>
            <person name="Kohara Y."/>
            <person name="Levine M."/>
            <person name="Satoh N."/>
            <person name="Rokhsar D.S."/>
        </authorList>
    </citation>
    <scope>NUCLEOTIDE SEQUENCE [LARGE SCALE GENOMIC DNA]</scope>
</reference>
<dbReference type="InterPro" id="IPR010376">
    <property type="entry name" value="GBBH-like_N"/>
</dbReference>
<dbReference type="Ensembl" id="ENSCINT00000026391.2">
    <property type="protein sequence ID" value="ENSCINP00000026145.2"/>
    <property type="gene ID" value="ENSCING00000014457.2"/>
</dbReference>
<reference evidence="5" key="4">
    <citation type="submission" date="2025-09" db="UniProtKB">
        <authorList>
            <consortium name="Ensembl"/>
        </authorList>
    </citation>
    <scope>IDENTIFICATION</scope>
</reference>
<dbReference type="InterPro" id="IPR042098">
    <property type="entry name" value="TauD-like_sf"/>
</dbReference>
<name>F6YAT7_CIOIN</name>